<keyword evidence="1" id="KW-0812">Transmembrane</keyword>
<feature type="transmembrane region" description="Helical" evidence="1">
    <location>
        <begin position="37"/>
        <end position="55"/>
    </location>
</feature>
<keyword evidence="1" id="KW-1133">Transmembrane helix</keyword>
<dbReference type="PANTHER" id="PTHR14969">
    <property type="entry name" value="SPHINGOSINE-1-PHOSPHATE PHOSPHOHYDROLASE"/>
    <property type="match status" value="1"/>
</dbReference>
<dbReference type="SUPFAM" id="SSF48317">
    <property type="entry name" value="Acid phosphatase/Vanadium-dependent haloperoxidase"/>
    <property type="match status" value="1"/>
</dbReference>
<evidence type="ECO:0000256" key="1">
    <source>
        <dbReference type="SAM" id="Phobius"/>
    </source>
</evidence>
<reference evidence="3" key="1">
    <citation type="submission" date="2018-05" db="EMBL/GenBank/DDBJ databases">
        <authorList>
            <person name="Lanie J.A."/>
            <person name="Ng W.-L."/>
            <person name="Kazmierczak K.M."/>
            <person name="Andrzejewski T.M."/>
            <person name="Davidsen T.M."/>
            <person name="Wayne K.J."/>
            <person name="Tettelin H."/>
            <person name="Glass J.I."/>
            <person name="Rusch D."/>
            <person name="Podicherti R."/>
            <person name="Tsui H.-C.T."/>
            <person name="Winkler M.E."/>
        </authorList>
    </citation>
    <scope>NUCLEOTIDE SEQUENCE</scope>
</reference>
<sequence>MDKFMLFVSTKENFYLPGLICLVALLGTYKYRGLACLIALGITIGLTDSIGHHILKEGIQRLRPCHVLPQDIIGITSSLNYPICSNSFSFPSNHAANTFAAATLLSLCFRNTAFIFMVFVCALIVCYSRVYLGVHYPSDVLGGMILGSAMGFLGYQIYSRIIKYIKP</sequence>
<evidence type="ECO:0000259" key="2">
    <source>
        <dbReference type="SMART" id="SM00014"/>
    </source>
</evidence>
<dbReference type="SMART" id="SM00014">
    <property type="entry name" value="acidPPc"/>
    <property type="match status" value="1"/>
</dbReference>
<accession>A0A381NPG4</accession>
<dbReference type="Pfam" id="PF01569">
    <property type="entry name" value="PAP2"/>
    <property type="match status" value="1"/>
</dbReference>
<protein>
    <recommendedName>
        <fullName evidence="2">Phosphatidic acid phosphatase type 2/haloperoxidase domain-containing protein</fullName>
    </recommendedName>
</protein>
<feature type="domain" description="Phosphatidic acid phosphatase type 2/haloperoxidase" evidence="2">
    <location>
        <begin position="35"/>
        <end position="155"/>
    </location>
</feature>
<gene>
    <name evidence="3" type="ORF">METZ01_LOCUS9366</name>
</gene>
<name>A0A381NPG4_9ZZZZ</name>
<feature type="transmembrane region" description="Helical" evidence="1">
    <location>
        <begin position="140"/>
        <end position="158"/>
    </location>
</feature>
<feature type="transmembrane region" description="Helical" evidence="1">
    <location>
        <begin position="12"/>
        <end position="31"/>
    </location>
</feature>
<evidence type="ECO:0000313" key="3">
    <source>
        <dbReference type="EMBL" id="SUZ56512.1"/>
    </source>
</evidence>
<keyword evidence="1" id="KW-0472">Membrane</keyword>
<proteinExistence type="predicted"/>
<dbReference type="AlphaFoldDB" id="A0A381NPG4"/>
<dbReference type="InterPro" id="IPR000326">
    <property type="entry name" value="PAP2/HPO"/>
</dbReference>
<feature type="transmembrane region" description="Helical" evidence="1">
    <location>
        <begin position="113"/>
        <end position="134"/>
    </location>
</feature>
<dbReference type="EMBL" id="UINC01000506">
    <property type="protein sequence ID" value="SUZ56512.1"/>
    <property type="molecule type" value="Genomic_DNA"/>
</dbReference>
<dbReference type="Gene3D" id="1.20.144.10">
    <property type="entry name" value="Phosphatidic acid phosphatase type 2/haloperoxidase"/>
    <property type="match status" value="1"/>
</dbReference>
<dbReference type="PANTHER" id="PTHR14969:SF13">
    <property type="entry name" value="AT30094P"/>
    <property type="match status" value="1"/>
</dbReference>
<organism evidence="3">
    <name type="scientific">marine metagenome</name>
    <dbReference type="NCBI Taxonomy" id="408172"/>
    <lineage>
        <taxon>unclassified sequences</taxon>
        <taxon>metagenomes</taxon>
        <taxon>ecological metagenomes</taxon>
    </lineage>
</organism>
<dbReference type="InterPro" id="IPR036938">
    <property type="entry name" value="PAP2/HPO_sf"/>
</dbReference>